<feature type="region of interest" description="Disordered" evidence="1">
    <location>
        <begin position="89"/>
        <end position="151"/>
    </location>
</feature>
<accession>A0AA88LB98</accession>
<proteinExistence type="predicted"/>
<evidence type="ECO:0000256" key="1">
    <source>
        <dbReference type="SAM" id="MobiDB-lite"/>
    </source>
</evidence>
<sequence>MSSLLVDKFADYDSGKTAVIENGRKEGREYYGEFGRKLATIFNRWLNPNSLKAQPENKVATNSLESQSGLAVEGSRASALASKIMKNYLNTVGANRDRRPGKEGKKQRSFDDKREGAEKSHQTRAESKEKHERFRGRSVEKERPRLKANPTEMRLLVQVSLYRKKSFQRVAEDG</sequence>
<reference evidence="2" key="1">
    <citation type="submission" date="2023-07" db="EMBL/GenBank/DDBJ databases">
        <title>Chromosome-level genome assembly of Artemia franciscana.</title>
        <authorList>
            <person name="Jo E."/>
        </authorList>
    </citation>
    <scope>NUCLEOTIDE SEQUENCE</scope>
    <source>
        <tissue evidence="2">Whole body</tissue>
    </source>
</reference>
<evidence type="ECO:0000313" key="2">
    <source>
        <dbReference type="EMBL" id="KAK2719066.1"/>
    </source>
</evidence>
<evidence type="ECO:0000313" key="3">
    <source>
        <dbReference type="Proteomes" id="UP001187531"/>
    </source>
</evidence>
<organism evidence="2 3">
    <name type="scientific">Artemia franciscana</name>
    <name type="common">Brine shrimp</name>
    <name type="synonym">Artemia sanfranciscana</name>
    <dbReference type="NCBI Taxonomy" id="6661"/>
    <lineage>
        <taxon>Eukaryota</taxon>
        <taxon>Metazoa</taxon>
        <taxon>Ecdysozoa</taxon>
        <taxon>Arthropoda</taxon>
        <taxon>Crustacea</taxon>
        <taxon>Branchiopoda</taxon>
        <taxon>Anostraca</taxon>
        <taxon>Artemiidae</taxon>
        <taxon>Artemia</taxon>
    </lineage>
</organism>
<comment type="caution">
    <text evidence="2">The sequence shown here is derived from an EMBL/GenBank/DDBJ whole genome shotgun (WGS) entry which is preliminary data.</text>
</comment>
<gene>
    <name evidence="2" type="ORF">QYM36_004780</name>
</gene>
<feature type="compositionally biased region" description="Basic and acidic residues" evidence="1">
    <location>
        <begin position="95"/>
        <end position="145"/>
    </location>
</feature>
<name>A0AA88LB98_ARTSF</name>
<dbReference type="EMBL" id="JAVRJZ010000008">
    <property type="protein sequence ID" value="KAK2719066.1"/>
    <property type="molecule type" value="Genomic_DNA"/>
</dbReference>
<dbReference type="Proteomes" id="UP001187531">
    <property type="component" value="Unassembled WGS sequence"/>
</dbReference>
<dbReference type="AlphaFoldDB" id="A0AA88LB98"/>
<keyword evidence="3" id="KW-1185">Reference proteome</keyword>
<protein>
    <submittedName>
        <fullName evidence="2">Uncharacterized protein</fullName>
    </submittedName>
</protein>